<dbReference type="OrthoDB" id="535277at2759"/>
<dbReference type="RefSeq" id="XP_002952194.1">
    <property type="nucleotide sequence ID" value="XM_002952148.1"/>
</dbReference>
<accession>D8U0N3</accession>
<dbReference type="Proteomes" id="UP000001058">
    <property type="component" value="Unassembled WGS sequence"/>
</dbReference>
<dbReference type="InParanoid" id="D8U0N3"/>
<dbReference type="EMBL" id="GL378349">
    <property type="protein sequence ID" value="EFJ46665.1"/>
    <property type="molecule type" value="Genomic_DNA"/>
</dbReference>
<proteinExistence type="predicted"/>
<evidence type="ECO:0000313" key="1">
    <source>
        <dbReference type="EMBL" id="EFJ46665.1"/>
    </source>
</evidence>
<evidence type="ECO:0000313" key="2">
    <source>
        <dbReference type="Proteomes" id="UP000001058"/>
    </source>
</evidence>
<gene>
    <name evidence="1" type="ORF">VOLCADRAFT_105410</name>
</gene>
<name>D8U0N3_VOLCA</name>
<dbReference type="KEGG" id="vcn:VOLCADRAFT_105410"/>
<reference evidence="1 2" key="1">
    <citation type="journal article" date="2010" name="Science">
        <title>Genomic analysis of organismal complexity in the multicellular green alga Volvox carteri.</title>
        <authorList>
            <person name="Prochnik S.E."/>
            <person name="Umen J."/>
            <person name="Nedelcu A.M."/>
            <person name="Hallmann A."/>
            <person name="Miller S.M."/>
            <person name="Nishii I."/>
            <person name="Ferris P."/>
            <person name="Kuo A."/>
            <person name="Mitros T."/>
            <person name="Fritz-Laylin L.K."/>
            <person name="Hellsten U."/>
            <person name="Chapman J."/>
            <person name="Simakov O."/>
            <person name="Rensing S.A."/>
            <person name="Terry A."/>
            <person name="Pangilinan J."/>
            <person name="Kapitonov V."/>
            <person name="Jurka J."/>
            <person name="Salamov A."/>
            <person name="Shapiro H."/>
            <person name="Schmutz J."/>
            <person name="Grimwood J."/>
            <person name="Lindquist E."/>
            <person name="Lucas S."/>
            <person name="Grigoriev I.V."/>
            <person name="Schmitt R."/>
            <person name="Kirk D."/>
            <person name="Rokhsar D.S."/>
        </authorList>
    </citation>
    <scope>NUCLEOTIDE SEQUENCE [LARGE SCALE GENOMIC DNA]</scope>
    <source>
        <strain evidence="2">f. Nagariensis / Eve</strain>
    </source>
</reference>
<dbReference type="GeneID" id="9628529"/>
<sequence>MNAMFKLMQASEFKFSDVPGCVECTKNALHACYVAVEPGEYLTPALSAFFAEMKARGFGLYKGHTIHDVPAHPEAEVHKLVSKYAVNLIHHINERFPDTRFISALALFDPLEYPDVDQPSLVKWGIEKLHVIQEYLISCIPGEIPELVRSARLWLAA</sequence>
<dbReference type="AlphaFoldDB" id="D8U0N3"/>
<keyword evidence="2" id="KW-1185">Reference proteome</keyword>
<organism evidence="2">
    <name type="scientific">Volvox carteri f. nagariensis</name>
    <dbReference type="NCBI Taxonomy" id="3068"/>
    <lineage>
        <taxon>Eukaryota</taxon>
        <taxon>Viridiplantae</taxon>
        <taxon>Chlorophyta</taxon>
        <taxon>core chlorophytes</taxon>
        <taxon>Chlorophyceae</taxon>
        <taxon>CS clade</taxon>
        <taxon>Chlamydomonadales</taxon>
        <taxon>Volvocaceae</taxon>
        <taxon>Volvox</taxon>
    </lineage>
</organism>
<protein>
    <submittedName>
        <fullName evidence="1">Uncharacterized protein</fullName>
    </submittedName>
</protein>
<dbReference type="STRING" id="3068.D8U0N3"/>